<dbReference type="Proteomes" id="UP000006729">
    <property type="component" value="Chromosome 17"/>
</dbReference>
<dbReference type="AlphaFoldDB" id="A0A2K1X2V4"/>
<gene>
    <name evidence="1" type="ORF">POPTR_017G038900</name>
</gene>
<organism evidence="1 2">
    <name type="scientific">Populus trichocarpa</name>
    <name type="common">Western balsam poplar</name>
    <name type="synonym">Populus balsamifera subsp. trichocarpa</name>
    <dbReference type="NCBI Taxonomy" id="3694"/>
    <lineage>
        <taxon>Eukaryota</taxon>
        <taxon>Viridiplantae</taxon>
        <taxon>Streptophyta</taxon>
        <taxon>Embryophyta</taxon>
        <taxon>Tracheophyta</taxon>
        <taxon>Spermatophyta</taxon>
        <taxon>Magnoliopsida</taxon>
        <taxon>eudicotyledons</taxon>
        <taxon>Gunneridae</taxon>
        <taxon>Pentapetalae</taxon>
        <taxon>rosids</taxon>
        <taxon>fabids</taxon>
        <taxon>Malpighiales</taxon>
        <taxon>Salicaceae</taxon>
        <taxon>Saliceae</taxon>
        <taxon>Populus</taxon>
    </lineage>
</organism>
<name>A0A2K1X2V4_POPTR</name>
<reference evidence="1 2" key="1">
    <citation type="journal article" date="2006" name="Science">
        <title>The genome of black cottonwood, Populus trichocarpa (Torr. &amp; Gray).</title>
        <authorList>
            <person name="Tuskan G.A."/>
            <person name="Difazio S."/>
            <person name="Jansson S."/>
            <person name="Bohlmann J."/>
            <person name="Grigoriev I."/>
            <person name="Hellsten U."/>
            <person name="Putnam N."/>
            <person name="Ralph S."/>
            <person name="Rombauts S."/>
            <person name="Salamov A."/>
            <person name="Schein J."/>
            <person name="Sterck L."/>
            <person name="Aerts A."/>
            <person name="Bhalerao R.R."/>
            <person name="Bhalerao R.P."/>
            <person name="Blaudez D."/>
            <person name="Boerjan W."/>
            <person name="Brun A."/>
            <person name="Brunner A."/>
            <person name="Busov V."/>
            <person name="Campbell M."/>
            <person name="Carlson J."/>
            <person name="Chalot M."/>
            <person name="Chapman J."/>
            <person name="Chen G.L."/>
            <person name="Cooper D."/>
            <person name="Coutinho P.M."/>
            <person name="Couturier J."/>
            <person name="Covert S."/>
            <person name="Cronk Q."/>
            <person name="Cunningham R."/>
            <person name="Davis J."/>
            <person name="Degroeve S."/>
            <person name="Dejardin A."/>
            <person name="Depamphilis C."/>
            <person name="Detter J."/>
            <person name="Dirks B."/>
            <person name="Dubchak I."/>
            <person name="Duplessis S."/>
            <person name="Ehlting J."/>
            <person name="Ellis B."/>
            <person name="Gendler K."/>
            <person name="Goodstein D."/>
            <person name="Gribskov M."/>
            <person name="Grimwood J."/>
            <person name="Groover A."/>
            <person name="Gunter L."/>
            <person name="Hamberger B."/>
            <person name="Heinze B."/>
            <person name="Helariutta Y."/>
            <person name="Henrissat B."/>
            <person name="Holligan D."/>
            <person name="Holt R."/>
            <person name="Huang W."/>
            <person name="Islam-Faridi N."/>
            <person name="Jones S."/>
            <person name="Jones-Rhoades M."/>
            <person name="Jorgensen R."/>
            <person name="Joshi C."/>
            <person name="Kangasjarvi J."/>
            <person name="Karlsson J."/>
            <person name="Kelleher C."/>
            <person name="Kirkpatrick R."/>
            <person name="Kirst M."/>
            <person name="Kohler A."/>
            <person name="Kalluri U."/>
            <person name="Larimer F."/>
            <person name="Leebens-Mack J."/>
            <person name="Leple J.C."/>
            <person name="Locascio P."/>
            <person name="Lou Y."/>
            <person name="Lucas S."/>
            <person name="Martin F."/>
            <person name="Montanini B."/>
            <person name="Napoli C."/>
            <person name="Nelson D.R."/>
            <person name="Nelson C."/>
            <person name="Nieminen K."/>
            <person name="Nilsson O."/>
            <person name="Pereda V."/>
            <person name="Peter G."/>
            <person name="Philippe R."/>
            <person name="Pilate G."/>
            <person name="Poliakov A."/>
            <person name="Razumovskaya J."/>
            <person name="Richardson P."/>
            <person name="Rinaldi C."/>
            <person name="Ritland K."/>
            <person name="Rouze P."/>
            <person name="Ryaboy D."/>
            <person name="Schmutz J."/>
            <person name="Schrader J."/>
            <person name="Segerman B."/>
            <person name="Shin H."/>
            <person name="Siddiqui A."/>
            <person name="Sterky F."/>
            <person name="Terry A."/>
            <person name="Tsai C.J."/>
            <person name="Uberbacher E."/>
            <person name="Unneberg P."/>
            <person name="Vahala J."/>
            <person name="Wall K."/>
            <person name="Wessler S."/>
            <person name="Yang G."/>
            <person name="Yin T."/>
            <person name="Douglas C."/>
            <person name="Marra M."/>
            <person name="Sandberg G."/>
            <person name="Van de Peer Y."/>
            <person name="Rokhsar D."/>
        </authorList>
    </citation>
    <scope>NUCLEOTIDE SEQUENCE [LARGE SCALE GENOMIC DNA]</scope>
    <source>
        <strain evidence="2">cv. Nisqually</strain>
    </source>
</reference>
<dbReference type="InParanoid" id="A0A2K1X2V4"/>
<sequence>MPTILFYYFFRFQIFSFCFTFQKGAKDSLLDLSSTSRLFRFCFTWHNQELKVGKEWNNSRANCLSDFQSCNCQIFHHANAKA</sequence>
<evidence type="ECO:0000313" key="2">
    <source>
        <dbReference type="Proteomes" id="UP000006729"/>
    </source>
</evidence>
<proteinExistence type="predicted"/>
<evidence type="ECO:0000313" key="1">
    <source>
        <dbReference type="EMBL" id="PNS95116.1"/>
    </source>
</evidence>
<dbReference type="EMBL" id="CM009306">
    <property type="protein sequence ID" value="PNS95116.1"/>
    <property type="molecule type" value="Genomic_DNA"/>
</dbReference>
<accession>A0A2K1X2V4</accession>
<keyword evidence="2" id="KW-1185">Reference proteome</keyword>
<protein>
    <submittedName>
        <fullName evidence="1">Uncharacterized protein</fullName>
    </submittedName>
</protein>